<evidence type="ECO:0000313" key="2">
    <source>
        <dbReference type="EMBL" id="CAK1223716.1"/>
    </source>
</evidence>
<dbReference type="GO" id="GO:0016757">
    <property type="term" value="F:glycosyltransferase activity"/>
    <property type="evidence" value="ECO:0007669"/>
    <property type="project" value="UniProtKB-KW"/>
</dbReference>
<reference evidence="2 3" key="1">
    <citation type="submission" date="2023-10" db="EMBL/GenBank/DDBJ databases">
        <authorList>
            <person name="Botero Cardona J."/>
        </authorList>
    </citation>
    <scope>NUCLEOTIDE SEQUENCE [LARGE SCALE GENOMIC DNA]</scope>
    <source>
        <strain evidence="2 3">R-55214</strain>
    </source>
</reference>
<keyword evidence="1" id="KW-0808">Transferase</keyword>
<dbReference type="SUPFAM" id="SSF53448">
    <property type="entry name" value="Nucleotide-diphospho-sugar transferases"/>
    <property type="match status" value="1"/>
</dbReference>
<dbReference type="PANTHER" id="PTHR32385">
    <property type="entry name" value="MANNOSYL PHOSPHORYLINOSITOL CERAMIDE SYNTHASE"/>
    <property type="match status" value="1"/>
</dbReference>
<comment type="caution">
    <text evidence="2">The sequence shown here is derived from an EMBL/GenBank/DDBJ whole genome shotgun (WGS) entry which is preliminary data.</text>
</comment>
<proteinExistence type="predicted"/>
<dbReference type="EMBL" id="CAUZMB010000001">
    <property type="protein sequence ID" value="CAK1223716.1"/>
    <property type="molecule type" value="Genomic_DNA"/>
</dbReference>
<keyword evidence="2" id="KW-0328">Glycosyltransferase</keyword>
<dbReference type="Gene3D" id="3.90.550.20">
    <property type="match status" value="1"/>
</dbReference>
<dbReference type="Pfam" id="PF04488">
    <property type="entry name" value="Gly_transf_sug"/>
    <property type="match status" value="1"/>
</dbReference>
<dbReference type="InterPro" id="IPR029044">
    <property type="entry name" value="Nucleotide-diphossugar_trans"/>
</dbReference>
<evidence type="ECO:0000256" key="1">
    <source>
        <dbReference type="ARBA" id="ARBA00022679"/>
    </source>
</evidence>
<dbReference type="InterPro" id="IPR051706">
    <property type="entry name" value="Glycosyltransferase_domain"/>
</dbReference>
<dbReference type="PANTHER" id="PTHR32385:SF15">
    <property type="entry name" value="INOSITOL PHOSPHOCERAMIDE MANNOSYLTRANSFERASE 1"/>
    <property type="match status" value="1"/>
</dbReference>
<protein>
    <submittedName>
        <fullName evidence="2">Mannosyltransferase OCH1 or related enzyme (OCH1)</fullName>
    </submittedName>
</protein>
<gene>
    <name evidence="2" type="ORF">R55214_HHFBAMCI_00007</name>
</gene>
<dbReference type="Proteomes" id="UP001314166">
    <property type="component" value="Unassembled WGS sequence"/>
</dbReference>
<keyword evidence="3" id="KW-1185">Reference proteome</keyword>
<dbReference type="InterPro" id="IPR007577">
    <property type="entry name" value="GlycoTrfase_DXD_sugar-bd_CS"/>
</dbReference>
<organism evidence="2 3">
    <name type="scientific">Fructobacillus evanidus</name>
    <dbReference type="NCBI Taxonomy" id="3064281"/>
    <lineage>
        <taxon>Bacteria</taxon>
        <taxon>Bacillati</taxon>
        <taxon>Bacillota</taxon>
        <taxon>Bacilli</taxon>
        <taxon>Lactobacillales</taxon>
        <taxon>Lactobacillaceae</taxon>
        <taxon>Fructobacillus</taxon>
    </lineage>
</organism>
<sequence length="238" mass="28103">MIEKIIHYVWLGNHEKPASVIKNIQTWKKYNPDYQLKEWNEENFNVNLNPFVSQAYRDKKYAFVSDYIRLYALYHDGGIYLDTDMVAYQSFDTLLDNHFFLTFEKELIIASSIIGSEKGNPIILDMLKTIYEDLTFDVSRMREYANTILITNYFSMFYQQIKWNGQEQVINNRIHFYPGTLLVNPGSHNISIHLFEASWMKNKSSPKSSLGLFLRRHSNVGVVRFFYNINHLVRGIQS</sequence>
<name>A0ABN9YMJ6_9LACO</name>
<evidence type="ECO:0000313" key="3">
    <source>
        <dbReference type="Proteomes" id="UP001314166"/>
    </source>
</evidence>
<accession>A0ABN9YMJ6</accession>